<evidence type="ECO:0000256" key="25">
    <source>
        <dbReference type="SAM" id="Phobius"/>
    </source>
</evidence>
<evidence type="ECO:0000256" key="20">
    <source>
        <dbReference type="ARBA" id="ARBA00060040"/>
    </source>
</evidence>
<evidence type="ECO:0000256" key="13">
    <source>
        <dbReference type="ARBA" id="ARBA00022786"/>
    </source>
</evidence>
<dbReference type="GO" id="GO:0061630">
    <property type="term" value="F:ubiquitin protein ligase activity"/>
    <property type="evidence" value="ECO:0007669"/>
    <property type="project" value="UniProtKB-EC"/>
</dbReference>
<feature type="compositionally biased region" description="Polar residues" evidence="24">
    <location>
        <begin position="500"/>
        <end position="509"/>
    </location>
</feature>
<dbReference type="SUPFAM" id="SSF57850">
    <property type="entry name" value="RING/U-box"/>
    <property type="match status" value="3"/>
</dbReference>
<dbReference type="PROSITE" id="PS00518">
    <property type="entry name" value="ZF_RING_1"/>
    <property type="match status" value="1"/>
</dbReference>
<dbReference type="EMBL" id="HBUF01010074">
    <property type="protein sequence ID" value="CAG6608080.1"/>
    <property type="molecule type" value="Transcribed_RNA"/>
</dbReference>
<protein>
    <recommendedName>
        <fullName evidence="22">E3 ubiquitin-protein ligase RNF144B</fullName>
        <ecNumber evidence="5">2.3.2.31</ecNumber>
    </recommendedName>
    <alternativeName>
        <fullName evidence="23">RING finger protein 144B</fullName>
    </alternativeName>
</protein>
<sequence>MATANAGEYRESRSPPCVSTLEEENPNKETLPVVNRPGNTIDGTGIDPRGPVQRKTTVNIGDSVAACTNDNSCVNNEANVVNYSNCYVLERGNPVVSSSNSSHGDRDTNIWYPNKPTVSPNSNNSNKKLDSTENQERCSDFTQNQDCSFSTGRCLTVGKTDNLDDNIINSSSSTSSSTETDTNVLNFHTSKHLTKDSRSTNIDTDTSTLSVLDNAELKHVLNICKPLDNTDRTLETTLEILDNTENNTARYEGCQSAAAQPDFPVHTVENNSEKNSASNEAGFPNPHSIVNKPDLDVTTGHQQCDSATSQTSSNRITINPSTGHSGQLVEVATAEGQLKLASKPNRMENKNQPRTQENRIKDAKTYNNVITERNDEENQIPDVFEQQTTEANCSLNENIRNTLLNVKNHREIATTNEANFSSNEITCKTLSVESPDETAMCQSLPVNNRHENACAKLIIAADKPVTVQNENICALLTDKPRNVNNTMLSQSCDTDKRLNTTDNSDNTLSPDDRTVKDKHDNMKKPCRSGPDDDAICDTSSKHGDNREPMCISNSSSSGGILISSSQKSNDAHNCEAISISRGKPKSNITSIHVDNTDDPLIAHGTGTPTPSCTNSIGMGANSIDKSNKSFSSHTNDDSIGSSTGANTVDISMDNTGRNQTSHESSIRTNRPTNTCCTSPSSTTITTTQTNSNNRSEQSNVSLVINQDENTTPYDQSEKLLNKRPIKIVAKDVNVVVKDEKDVVVGNGKAGGFTKHGHAFLRPFKSKKETTPLRMCKSLIFDKLESEDLLQPQGGRELGSSYSNIRKKLAANKRKRCVSSSCENDNKRYISLKNDYDDEFEEEGDTPMGGCKKSTSLSTITLTKLKNNNQKIYRKIDHILSKSWKSLLNVQTATRSQHDLDDPSRSKGEGGFYKNPFGTRSVLNVSKNVIYKQPAYSKSWNEISACLHEPKRRYMSQLSETHCKKAAPAELEPPALRSVASDEHVVRSFPYPAELKLRSFSGGSGSSSSVDLNSPTNLEPLKPINRLRVPSICEVNESVLAGAGAASSKMCSRCSSLLSMASCSKYSVSSLQGFVPVATCSDTAGGQSPVTSGVVLCKVCLLEVPNHESWTLSDCNCCYCLECVLQYVEFEIGQGAYQISCPDAACEKQGLITLTEIQTLVTGETFEKHKRFRLNKEVDLDKSRAWCPSPGCDTICSLRTGDRTLPQRVTCPTCSHEFCSLCRSPPHPGAPCNRAPIGGATFDSELIKCCPMCSVPIEKDEGCAQMLCKRCKHVFCWYCLASLDDDFLLRHYDKGPCKNKLGHSRASVIWHRTQVIGIFAGFGILLLVASPLLLLAAPCIVCCKCHVCTSGDGDDDLPIDTIVDLPDPTLATSAGATASSSGQQEGTSSGGATTSNIPDPPGQEETASSGKGGSRKNSGTEGAKCLGSRKNSCTDDTKTLGTEGSRKNSGTEVGKSLCAEESSRIKSGTQESKRAANSASGSVEHRESSTGQQISGSSSQEGTKTFGLESSRKNSAFRTQSLKTSSDKESSSNNSKLEGSRSLDTEGSKSLAGIECSKSLGSG</sequence>
<keyword evidence="11" id="KW-0677">Repeat</keyword>
<evidence type="ECO:0000256" key="1">
    <source>
        <dbReference type="ARBA" id="ARBA00001798"/>
    </source>
</evidence>
<keyword evidence="12" id="KW-0863">Zinc-finger</keyword>
<feature type="domain" description="RING-type" evidence="26">
    <location>
        <begin position="1092"/>
        <end position="1300"/>
    </location>
</feature>
<feature type="region of interest" description="Disordered" evidence="24">
    <location>
        <begin position="619"/>
        <end position="699"/>
    </location>
</feature>
<feature type="compositionally biased region" description="Low complexity" evidence="24">
    <location>
        <begin position="551"/>
        <end position="565"/>
    </location>
</feature>
<evidence type="ECO:0000256" key="24">
    <source>
        <dbReference type="SAM" id="MobiDB-lite"/>
    </source>
</evidence>
<feature type="compositionally biased region" description="Polar residues" evidence="24">
    <location>
        <begin position="299"/>
        <end position="325"/>
    </location>
</feature>
<evidence type="ECO:0000256" key="7">
    <source>
        <dbReference type="ARBA" id="ARBA00022679"/>
    </source>
</evidence>
<feature type="compositionally biased region" description="Low complexity" evidence="24">
    <location>
        <begin position="670"/>
        <end position="699"/>
    </location>
</feature>
<dbReference type="PANTHER" id="PTHR11685">
    <property type="entry name" value="RBR FAMILY RING FINGER AND IBR DOMAIN-CONTAINING"/>
    <property type="match status" value="1"/>
</dbReference>
<evidence type="ECO:0000256" key="18">
    <source>
        <dbReference type="ARBA" id="ARBA00023136"/>
    </source>
</evidence>
<evidence type="ECO:0000256" key="19">
    <source>
        <dbReference type="ARBA" id="ARBA00038342"/>
    </source>
</evidence>
<accession>A0A8D8LDM7</accession>
<dbReference type="InterPro" id="IPR002867">
    <property type="entry name" value="IBR_dom"/>
</dbReference>
<comment type="similarity">
    <text evidence="19">Belongs to the RBR family. RNF144 subfamily.</text>
</comment>
<dbReference type="Gene3D" id="1.20.120.1750">
    <property type="match status" value="1"/>
</dbReference>
<dbReference type="FunFam" id="1.20.120.1750:FF:000010">
    <property type="entry name" value="RBR-type E3 ubiquitin transferase"/>
    <property type="match status" value="1"/>
</dbReference>
<dbReference type="GO" id="GO:0031966">
    <property type="term" value="C:mitochondrial membrane"/>
    <property type="evidence" value="ECO:0007669"/>
    <property type="project" value="UniProtKB-SubCell"/>
</dbReference>
<keyword evidence="17" id="KW-0496">Mitochondrion</keyword>
<feature type="compositionally biased region" description="Basic and acidic residues" evidence="24">
    <location>
        <begin position="510"/>
        <end position="523"/>
    </location>
</feature>
<dbReference type="InterPro" id="IPR044066">
    <property type="entry name" value="TRIAD_supradom"/>
</dbReference>
<keyword evidence="13" id="KW-0833">Ubl conjugation pathway</keyword>
<evidence type="ECO:0000256" key="3">
    <source>
        <dbReference type="ARBA" id="ARBA00004496"/>
    </source>
</evidence>
<evidence type="ECO:0000313" key="27">
    <source>
        <dbReference type="EMBL" id="CAG6608074.1"/>
    </source>
</evidence>
<proteinExistence type="inferred from homology"/>
<keyword evidence="15" id="KW-0832">Ubl conjugation</keyword>
<dbReference type="GO" id="GO:0016567">
    <property type="term" value="P:protein ubiquitination"/>
    <property type="evidence" value="ECO:0007669"/>
    <property type="project" value="InterPro"/>
</dbReference>
<feature type="compositionally biased region" description="Basic and acidic residues" evidence="24">
    <location>
        <begin position="127"/>
        <end position="137"/>
    </location>
</feature>
<dbReference type="EMBL" id="HBUF01010071">
    <property type="protein sequence ID" value="CAG6608074.1"/>
    <property type="molecule type" value="Transcribed_RNA"/>
</dbReference>
<feature type="region of interest" description="Disordered" evidence="24">
    <location>
        <begin position="1371"/>
        <end position="1562"/>
    </location>
</feature>
<evidence type="ECO:0000256" key="22">
    <source>
        <dbReference type="ARBA" id="ARBA00069720"/>
    </source>
</evidence>
<dbReference type="GO" id="GO:0008270">
    <property type="term" value="F:zinc ion binding"/>
    <property type="evidence" value="ECO:0007669"/>
    <property type="project" value="UniProtKB-KW"/>
</dbReference>
<evidence type="ECO:0000256" key="17">
    <source>
        <dbReference type="ARBA" id="ARBA00023128"/>
    </source>
</evidence>
<organism evidence="27">
    <name type="scientific">Cacopsylla melanoneura</name>
    <dbReference type="NCBI Taxonomy" id="428564"/>
    <lineage>
        <taxon>Eukaryota</taxon>
        <taxon>Metazoa</taxon>
        <taxon>Ecdysozoa</taxon>
        <taxon>Arthropoda</taxon>
        <taxon>Hexapoda</taxon>
        <taxon>Insecta</taxon>
        <taxon>Pterygota</taxon>
        <taxon>Neoptera</taxon>
        <taxon>Paraneoptera</taxon>
        <taxon>Hemiptera</taxon>
        <taxon>Sternorrhyncha</taxon>
        <taxon>Psylloidea</taxon>
        <taxon>Psyllidae</taxon>
        <taxon>Psyllinae</taxon>
        <taxon>Cacopsylla</taxon>
    </lineage>
</organism>
<dbReference type="Gene3D" id="3.30.40.10">
    <property type="entry name" value="Zinc/RING finger domain, C3HC4 (zinc finger)"/>
    <property type="match status" value="1"/>
</dbReference>
<evidence type="ECO:0000256" key="10">
    <source>
        <dbReference type="ARBA" id="ARBA00022723"/>
    </source>
</evidence>
<dbReference type="CDD" id="cd20349">
    <property type="entry name" value="BRcat_RBR_RNF144"/>
    <property type="match status" value="1"/>
</dbReference>
<evidence type="ECO:0000256" key="9">
    <source>
        <dbReference type="ARBA" id="ARBA00022703"/>
    </source>
</evidence>
<evidence type="ECO:0000256" key="8">
    <source>
        <dbReference type="ARBA" id="ARBA00022692"/>
    </source>
</evidence>
<evidence type="ECO:0000256" key="4">
    <source>
        <dbReference type="ARBA" id="ARBA00004906"/>
    </source>
</evidence>
<dbReference type="InterPro" id="IPR031127">
    <property type="entry name" value="E3_UB_ligase_RBR"/>
</dbReference>
<feature type="compositionally biased region" description="Polar residues" evidence="24">
    <location>
        <begin position="116"/>
        <end position="126"/>
    </location>
</feature>
<keyword evidence="18 25" id="KW-0472">Membrane</keyword>
<feature type="compositionally biased region" description="Basic and acidic residues" evidence="24">
    <location>
        <begin position="895"/>
        <end position="907"/>
    </location>
</feature>
<feature type="region of interest" description="Disordered" evidence="24">
    <location>
        <begin position="1"/>
        <end position="52"/>
    </location>
</feature>
<evidence type="ECO:0000256" key="2">
    <source>
        <dbReference type="ARBA" id="ARBA00004304"/>
    </source>
</evidence>
<dbReference type="EMBL" id="HBUF01010070">
    <property type="protein sequence ID" value="CAG6608072.1"/>
    <property type="molecule type" value="Transcribed_RNA"/>
</dbReference>
<dbReference type="SMART" id="SM00647">
    <property type="entry name" value="IBR"/>
    <property type="match status" value="2"/>
</dbReference>
<feature type="compositionally biased region" description="Basic and acidic residues" evidence="24">
    <location>
        <begin position="1537"/>
        <end position="1546"/>
    </location>
</feature>
<comment type="function">
    <text evidence="20">E3 ubiquitin-protein ligase which accepts ubiquitin from E2 ubiquitin-conjugating enzymes UBE2L3 and UBE2L6 in the form of a thioester and then directly transfers the ubiquitin to targeted substrates such as LCMT2, thereby promoting their degradation. Induces apoptosis via a p53/TP53-dependent but caspase-independent mechanism. Plays a crucial role in maintaining the genomic stability by controlling the degradation of multiple proteins involved in mitotic progression and DNA damage. Regulates epithelial homeostasis by mediating degradation of CDKN1A and isoform 2 of TP63. Plays a regulatory role in innate immunity by negatively regulating IRF3 activation and IFN-beta production. Mechanistically, inhibits TBK1 phosphorylation and 'Lys-63'-linked polyubiquitination independently of its E3 ligase activity. Alternatively, promotes 'Lys-27' and 'Lys-33'-linked ubiquitination of IFIH1/MDA5, promoting selective autophagic degradation of IFIH1/MDA5 to inhibit antiviral response.</text>
</comment>
<comment type="catalytic activity">
    <reaction evidence="1">
        <text>[E2 ubiquitin-conjugating enzyme]-S-ubiquitinyl-L-cysteine + [acceptor protein]-L-lysine = [E2 ubiquitin-conjugating enzyme]-L-cysteine + [acceptor protein]-N(6)-ubiquitinyl-L-lysine.</text>
        <dbReference type="EC" id="2.3.2.31"/>
    </reaction>
</comment>
<evidence type="ECO:0000256" key="5">
    <source>
        <dbReference type="ARBA" id="ARBA00012251"/>
    </source>
</evidence>
<dbReference type="Pfam" id="PF01485">
    <property type="entry name" value="IBR"/>
    <property type="match status" value="1"/>
</dbReference>
<comment type="subcellular location">
    <subcellularLocation>
        <location evidence="3">Cytoplasm</location>
    </subcellularLocation>
    <subcellularLocation>
        <location evidence="2">Mitochondrion membrane</location>
        <topology evidence="2">Single-pass membrane protein</topology>
    </subcellularLocation>
</comment>
<name>A0A8D8LDM7_9HEMI</name>
<comment type="pathway">
    <text evidence="4">Protein modification; protein ubiquitination.</text>
</comment>
<evidence type="ECO:0000256" key="15">
    <source>
        <dbReference type="ARBA" id="ARBA00022843"/>
    </source>
</evidence>
<keyword evidence="16 25" id="KW-1133">Transmembrane helix</keyword>
<evidence type="ECO:0000256" key="12">
    <source>
        <dbReference type="ARBA" id="ARBA00022771"/>
    </source>
</evidence>
<feature type="region of interest" description="Disordered" evidence="24">
    <location>
        <begin position="893"/>
        <end position="912"/>
    </location>
</feature>
<keyword evidence="14" id="KW-0862">Zinc</keyword>
<keyword evidence="6" id="KW-0963">Cytoplasm</keyword>
<feature type="compositionally biased region" description="Polar residues" evidence="24">
    <location>
        <begin position="1438"/>
        <end position="1450"/>
    </location>
</feature>
<feature type="compositionally biased region" description="Polar residues" evidence="24">
    <location>
        <begin position="628"/>
        <end position="669"/>
    </location>
</feature>
<dbReference type="GO" id="GO:0006915">
    <property type="term" value="P:apoptotic process"/>
    <property type="evidence" value="ECO:0007669"/>
    <property type="project" value="UniProtKB-KW"/>
</dbReference>
<reference evidence="27" key="1">
    <citation type="submission" date="2021-05" db="EMBL/GenBank/DDBJ databases">
        <authorList>
            <person name="Alioto T."/>
            <person name="Alioto T."/>
            <person name="Gomez Garrido J."/>
        </authorList>
    </citation>
    <scope>NUCLEOTIDE SEQUENCE</scope>
</reference>
<dbReference type="PROSITE" id="PS51873">
    <property type="entry name" value="TRIAD"/>
    <property type="match status" value="1"/>
</dbReference>
<evidence type="ECO:0000256" key="14">
    <source>
        <dbReference type="ARBA" id="ARBA00022833"/>
    </source>
</evidence>
<dbReference type="Pfam" id="PF22191">
    <property type="entry name" value="IBR_1"/>
    <property type="match status" value="1"/>
</dbReference>
<feature type="region of interest" description="Disordered" evidence="24">
    <location>
        <begin position="95"/>
        <end position="137"/>
    </location>
</feature>
<dbReference type="InterPro" id="IPR017907">
    <property type="entry name" value="Znf_RING_CS"/>
</dbReference>
<dbReference type="EC" id="2.3.2.31" evidence="5"/>
<dbReference type="FunFam" id="3.30.40.10:FF:000051">
    <property type="entry name" value="RBR-type E3 ubiquitin transferase"/>
    <property type="match status" value="1"/>
</dbReference>
<feature type="region of interest" description="Disordered" evidence="24">
    <location>
        <begin position="487"/>
        <end position="570"/>
    </location>
</feature>
<keyword evidence="8 25" id="KW-0812">Transmembrane</keyword>
<keyword evidence="9" id="KW-0053">Apoptosis</keyword>
<evidence type="ECO:0000256" key="6">
    <source>
        <dbReference type="ARBA" id="ARBA00022490"/>
    </source>
</evidence>
<feature type="transmembrane region" description="Helical" evidence="25">
    <location>
        <begin position="1314"/>
        <end position="1336"/>
    </location>
</feature>
<feature type="compositionally biased region" description="Low complexity" evidence="24">
    <location>
        <begin position="1488"/>
        <end position="1502"/>
    </location>
</feature>
<feature type="compositionally biased region" description="Polar residues" evidence="24">
    <location>
        <begin position="1464"/>
        <end position="1480"/>
    </location>
</feature>
<evidence type="ECO:0000256" key="23">
    <source>
        <dbReference type="ARBA" id="ARBA00078867"/>
    </source>
</evidence>
<dbReference type="InterPro" id="IPR013083">
    <property type="entry name" value="Znf_RING/FYVE/PHD"/>
</dbReference>
<evidence type="ECO:0000256" key="16">
    <source>
        <dbReference type="ARBA" id="ARBA00022989"/>
    </source>
</evidence>
<evidence type="ECO:0000256" key="21">
    <source>
        <dbReference type="ARBA" id="ARBA00061765"/>
    </source>
</evidence>
<dbReference type="CDD" id="cd20352">
    <property type="entry name" value="Rcat_RBR_RNF144"/>
    <property type="match status" value="1"/>
</dbReference>
<keyword evidence="7" id="KW-0808">Transferase</keyword>
<evidence type="ECO:0000256" key="11">
    <source>
        <dbReference type="ARBA" id="ARBA00022737"/>
    </source>
</evidence>
<dbReference type="CDD" id="cd16632">
    <property type="entry name" value="mRING-HC-C4C4_RBR_RNF144"/>
    <property type="match status" value="1"/>
</dbReference>
<feature type="region of interest" description="Disordered" evidence="24">
    <location>
        <begin position="266"/>
        <end position="326"/>
    </location>
</feature>
<feature type="compositionally biased region" description="Low complexity" evidence="24">
    <location>
        <begin position="1371"/>
        <end position="1394"/>
    </location>
</feature>
<keyword evidence="10" id="KW-0479">Metal-binding</keyword>
<comment type="subunit">
    <text evidence="21">Interacts with UBE2L3, UBE2L6 and LCMT2, as well as with BAX. Interacts with TBK1; this interaction inhibits TBK1 phosphorylation and 'Lys-63'-linked polyubiquitination.</text>
</comment>
<feature type="compositionally biased region" description="Low complexity" evidence="24">
    <location>
        <begin position="269"/>
        <end position="281"/>
    </location>
</feature>
<evidence type="ECO:0000259" key="26">
    <source>
        <dbReference type="PROSITE" id="PS51873"/>
    </source>
</evidence>